<evidence type="ECO:0000256" key="7">
    <source>
        <dbReference type="PIRSR" id="PIRSR600175-2"/>
    </source>
</evidence>
<evidence type="ECO:0000256" key="3">
    <source>
        <dbReference type="ARBA" id="ARBA00022692"/>
    </source>
</evidence>
<dbReference type="AlphaFoldDB" id="A0A3P7MEF2"/>
<keyword evidence="8" id="KW-0769">Symport</keyword>
<dbReference type="GO" id="GO:0015293">
    <property type="term" value="F:symporter activity"/>
    <property type="evidence" value="ECO:0007669"/>
    <property type="project" value="UniProtKB-KW"/>
</dbReference>
<dbReference type="PANTHER" id="PTHR11616">
    <property type="entry name" value="SODIUM/CHLORIDE DEPENDENT TRANSPORTER"/>
    <property type="match status" value="1"/>
</dbReference>
<dbReference type="PROSITE" id="PS00610">
    <property type="entry name" value="NA_NEUROTRAN_SYMP_1"/>
    <property type="match status" value="1"/>
</dbReference>
<comment type="similarity">
    <text evidence="8">Belongs to the sodium:neurotransmitter symporter (SNF) (TC 2.A.22) family.</text>
</comment>
<comment type="subcellular location">
    <subcellularLocation>
        <location evidence="1">Membrane</location>
        <topology evidence="1">Multi-pass membrane protein</topology>
    </subcellularLocation>
</comment>
<dbReference type="InterPro" id="IPR000175">
    <property type="entry name" value="Na/ntran_symport"/>
</dbReference>
<keyword evidence="7" id="KW-1015">Disulfide bond</keyword>
<feature type="binding site" evidence="6">
    <location>
        <position position="43"/>
    </location>
    <ligand>
        <name>Na(+)</name>
        <dbReference type="ChEBI" id="CHEBI:29101"/>
        <label>1</label>
    </ligand>
</feature>
<keyword evidence="5 9" id="KW-0472">Membrane</keyword>
<dbReference type="OrthoDB" id="6581954at2759"/>
<evidence type="ECO:0000313" key="10">
    <source>
        <dbReference type="EMBL" id="VDN16261.1"/>
    </source>
</evidence>
<keyword evidence="11" id="KW-1185">Reference proteome</keyword>
<gene>
    <name evidence="10" type="ORF">DILT_LOCUS12092</name>
</gene>
<proteinExistence type="inferred from homology"/>
<feature type="transmembrane region" description="Helical" evidence="9">
    <location>
        <begin position="59"/>
        <end position="81"/>
    </location>
</feature>
<dbReference type="Proteomes" id="UP000281553">
    <property type="component" value="Unassembled WGS sequence"/>
</dbReference>
<dbReference type="GO" id="GO:0005886">
    <property type="term" value="C:plasma membrane"/>
    <property type="evidence" value="ECO:0007669"/>
    <property type="project" value="TreeGrafter"/>
</dbReference>
<feature type="non-terminal residue" evidence="10">
    <location>
        <position position="1"/>
    </location>
</feature>
<keyword evidence="6" id="KW-0915">Sodium</keyword>
<feature type="binding site" evidence="6">
    <location>
        <position position="39"/>
    </location>
    <ligand>
        <name>Na(+)</name>
        <dbReference type="ChEBI" id="CHEBI:29101"/>
        <label>1</label>
    </ligand>
</feature>
<evidence type="ECO:0000256" key="9">
    <source>
        <dbReference type="SAM" id="Phobius"/>
    </source>
</evidence>
<dbReference type="GO" id="GO:0035725">
    <property type="term" value="P:sodium ion transmembrane transport"/>
    <property type="evidence" value="ECO:0007669"/>
    <property type="project" value="TreeGrafter"/>
</dbReference>
<dbReference type="GO" id="GO:0006865">
    <property type="term" value="P:amino acid transport"/>
    <property type="evidence" value="ECO:0007669"/>
    <property type="project" value="TreeGrafter"/>
</dbReference>
<feature type="transmembrane region" description="Helical" evidence="9">
    <location>
        <begin position="101"/>
        <end position="129"/>
    </location>
</feature>
<reference evidence="10 11" key="1">
    <citation type="submission" date="2018-11" db="EMBL/GenBank/DDBJ databases">
        <authorList>
            <consortium name="Pathogen Informatics"/>
        </authorList>
    </citation>
    <scope>NUCLEOTIDE SEQUENCE [LARGE SCALE GENOMIC DNA]</scope>
</reference>
<keyword evidence="3 8" id="KW-0812">Transmembrane</keyword>
<dbReference type="SUPFAM" id="SSF161070">
    <property type="entry name" value="SNF-like"/>
    <property type="match status" value="1"/>
</dbReference>
<evidence type="ECO:0000256" key="2">
    <source>
        <dbReference type="ARBA" id="ARBA00022448"/>
    </source>
</evidence>
<protein>
    <recommendedName>
        <fullName evidence="8">Transporter</fullName>
    </recommendedName>
</protein>
<feature type="transmembrane region" description="Helical" evidence="9">
    <location>
        <begin position="28"/>
        <end position="47"/>
    </location>
</feature>
<accession>A0A3P7MEF2</accession>
<dbReference type="PROSITE" id="PS50267">
    <property type="entry name" value="NA_NEUROTRAN_SYMP_3"/>
    <property type="match status" value="1"/>
</dbReference>
<evidence type="ECO:0000313" key="11">
    <source>
        <dbReference type="Proteomes" id="UP000281553"/>
    </source>
</evidence>
<name>A0A3P7MEF2_DIBLA</name>
<organism evidence="10 11">
    <name type="scientific">Dibothriocephalus latus</name>
    <name type="common">Fish tapeworm</name>
    <name type="synonym">Diphyllobothrium latum</name>
    <dbReference type="NCBI Taxonomy" id="60516"/>
    <lineage>
        <taxon>Eukaryota</taxon>
        <taxon>Metazoa</taxon>
        <taxon>Spiralia</taxon>
        <taxon>Lophotrochozoa</taxon>
        <taxon>Platyhelminthes</taxon>
        <taxon>Cestoda</taxon>
        <taxon>Eucestoda</taxon>
        <taxon>Diphyllobothriidea</taxon>
        <taxon>Diphyllobothriidae</taxon>
        <taxon>Dibothriocephalus</taxon>
    </lineage>
</organism>
<sequence>DEDETSSTIDVTYEQEGEPGRATWGGKIEFILTCVSFAVGLGNVWRFPYLCFKHGGGAFLIPYILTMAAMGLPIFFMEFAFGQFASVGPISIWSISPLFKGIGYAMTTVVWLVTVYYNVIVAQAILYLLASLNSHLPWSTCGNWWNNDITCLDQTSKTFREVKLGERTFFY</sequence>
<dbReference type="InterPro" id="IPR037272">
    <property type="entry name" value="SNS_sf"/>
</dbReference>
<dbReference type="PRINTS" id="PR00176">
    <property type="entry name" value="NANEUSMPORT"/>
</dbReference>
<keyword evidence="2 8" id="KW-0813">Transport</keyword>
<dbReference type="Pfam" id="PF00209">
    <property type="entry name" value="SNF"/>
    <property type="match status" value="1"/>
</dbReference>
<evidence type="ECO:0000256" key="6">
    <source>
        <dbReference type="PIRSR" id="PIRSR600175-1"/>
    </source>
</evidence>
<keyword evidence="6" id="KW-0479">Metal-binding</keyword>
<dbReference type="EMBL" id="UYRU01065233">
    <property type="protein sequence ID" value="VDN16261.1"/>
    <property type="molecule type" value="Genomic_DNA"/>
</dbReference>
<dbReference type="PANTHER" id="PTHR11616:SF240">
    <property type="entry name" value="BLOATED TUBULES, ISOFORM B-RELATED"/>
    <property type="match status" value="1"/>
</dbReference>
<feature type="disulfide bond" evidence="7">
    <location>
        <begin position="141"/>
        <end position="151"/>
    </location>
</feature>
<evidence type="ECO:0000256" key="1">
    <source>
        <dbReference type="ARBA" id="ARBA00004141"/>
    </source>
</evidence>
<dbReference type="GO" id="GO:0046872">
    <property type="term" value="F:metal ion binding"/>
    <property type="evidence" value="ECO:0007669"/>
    <property type="project" value="UniProtKB-KW"/>
</dbReference>
<evidence type="ECO:0000256" key="8">
    <source>
        <dbReference type="RuleBase" id="RU003732"/>
    </source>
</evidence>
<evidence type="ECO:0000256" key="5">
    <source>
        <dbReference type="ARBA" id="ARBA00023136"/>
    </source>
</evidence>
<keyword evidence="4 9" id="KW-1133">Transmembrane helix</keyword>
<evidence type="ECO:0000256" key="4">
    <source>
        <dbReference type="ARBA" id="ARBA00022989"/>
    </source>
</evidence>
<feature type="binding site" evidence="6">
    <location>
        <position position="38"/>
    </location>
    <ligand>
        <name>Na(+)</name>
        <dbReference type="ChEBI" id="CHEBI:29101"/>
        <label>1</label>
    </ligand>
</feature>